<keyword evidence="2 9" id="KW-0055">Arginine biosynthesis</keyword>
<dbReference type="EMBL" id="CP032097">
    <property type="protein sequence ID" value="AXX96129.1"/>
    <property type="molecule type" value="Genomic_DNA"/>
</dbReference>
<feature type="binding site" evidence="9">
    <location>
        <begin position="69"/>
        <end position="70"/>
    </location>
    <ligand>
        <name>substrate</name>
    </ligand>
</feature>
<gene>
    <name evidence="9 12" type="primary">argB</name>
    <name evidence="11" type="ORF">AELL_2522</name>
    <name evidence="12" type="ORF">CP962_04365</name>
</gene>
<dbReference type="RefSeq" id="WP_118918274.1">
    <property type="nucleotide sequence ID" value="NZ_CP032097.1"/>
</dbReference>
<dbReference type="GO" id="GO:0042450">
    <property type="term" value="P:L-arginine biosynthetic process via ornithine"/>
    <property type="evidence" value="ECO:0007669"/>
    <property type="project" value="UniProtKB-UniRule"/>
</dbReference>
<dbReference type="SUPFAM" id="SSF53633">
    <property type="entry name" value="Carbamate kinase-like"/>
    <property type="match status" value="1"/>
</dbReference>
<dbReference type="EC" id="2.7.2.8" evidence="9"/>
<keyword evidence="3 9" id="KW-0028">Amino-acid biosynthesis</keyword>
<keyword evidence="13" id="KW-1185">Reference proteome</keyword>
<comment type="function">
    <text evidence="9">Catalyzes the ATP-dependent phosphorylation of N-acetyl-L-glutamate.</text>
</comment>
<keyword evidence="5 9" id="KW-0547">Nucleotide-binding</keyword>
<reference evidence="12 14" key="1">
    <citation type="submission" date="2017-09" db="EMBL/GenBank/DDBJ databases">
        <title>Genomics of the genus Arcobacter.</title>
        <authorList>
            <person name="Perez-Cataluna A."/>
            <person name="Figueras M.J."/>
            <person name="Salas-Masso N."/>
        </authorList>
    </citation>
    <scope>NUCLEOTIDE SEQUENCE [LARGE SCALE GENOMIC DNA]</scope>
    <source>
        <strain evidence="12 14">CECT 7837</strain>
    </source>
</reference>
<keyword evidence="9" id="KW-0963">Cytoplasm</keyword>
<dbReference type="Proteomes" id="UP000262582">
    <property type="component" value="Chromosome"/>
</dbReference>
<evidence type="ECO:0000256" key="7">
    <source>
        <dbReference type="ARBA" id="ARBA00022840"/>
    </source>
</evidence>
<dbReference type="InterPro" id="IPR036393">
    <property type="entry name" value="AceGlu_kinase-like_sf"/>
</dbReference>
<dbReference type="EMBL" id="NXIG01000003">
    <property type="protein sequence ID" value="RXI32023.1"/>
    <property type="molecule type" value="Genomic_DNA"/>
</dbReference>
<organism evidence="12 14">
    <name type="scientific">Arcobacter ellisii</name>
    <dbReference type="NCBI Taxonomy" id="913109"/>
    <lineage>
        <taxon>Bacteria</taxon>
        <taxon>Pseudomonadati</taxon>
        <taxon>Campylobacterota</taxon>
        <taxon>Epsilonproteobacteria</taxon>
        <taxon>Campylobacterales</taxon>
        <taxon>Arcobacteraceae</taxon>
        <taxon>Arcobacter</taxon>
    </lineage>
</organism>
<dbReference type="CDD" id="cd04250">
    <property type="entry name" value="AAK_NAGK-C"/>
    <property type="match status" value="1"/>
</dbReference>
<evidence type="ECO:0000313" key="14">
    <source>
        <dbReference type="Proteomes" id="UP000290588"/>
    </source>
</evidence>
<keyword evidence="6 9" id="KW-0418">Kinase</keyword>
<dbReference type="GO" id="GO:0003991">
    <property type="term" value="F:acetylglutamate kinase activity"/>
    <property type="evidence" value="ECO:0007669"/>
    <property type="project" value="UniProtKB-UniRule"/>
</dbReference>
<dbReference type="KEGG" id="aell:AELL_2522"/>
<name>A0A347UBA1_9BACT</name>
<evidence type="ECO:0000256" key="4">
    <source>
        <dbReference type="ARBA" id="ARBA00022679"/>
    </source>
</evidence>
<dbReference type="FunFam" id="3.40.1160.10:FF:000004">
    <property type="entry name" value="Acetylglutamate kinase"/>
    <property type="match status" value="1"/>
</dbReference>
<dbReference type="InterPro" id="IPR041727">
    <property type="entry name" value="NAGK-C"/>
</dbReference>
<evidence type="ECO:0000256" key="6">
    <source>
        <dbReference type="ARBA" id="ARBA00022777"/>
    </source>
</evidence>
<evidence type="ECO:0000313" key="11">
    <source>
        <dbReference type="EMBL" id="AXX96129.1"/>
    </source>
</evidence>
<dbReference type="HAMAP" id="MF_00082">
    <property type="entry name" value="ArgB"/>
    <property type="match status" value="1"/>
</dbReference>
<evidence type="ECO:0000256" key="5">
    <source>
        <dbReference type="ARBA" id="ARBA00022741"/>
    </source>
</evidence>
<dbReference type="GO" id="GO:0005524">
    <property type="term" value="F:ATP binding"/>
    <property type="evidence" value="ECO:0007669"/>
    <property type="project" value="UniProtKB-UniRule"/>
</dbReference>
<comment type="subcellular location">
    <subcellularLocation>
        <location evidence="9">Cytoplasm</location>
    </subcellularLocation>
</comment>
<dbReference type="Proteomes" id="UP000290588">
    <property type="component" value="Unassembled WGS sequence"/>
</dbReference>
<evidence type="ECO:0000313" key="12">
    <source>
        <dbReference type="EMBL" id="RXI32023.1"/>
    </source>
</evidence>
<evidence type="ECO:0000256" key="9">
    <source>
        <dbReference type="HAMAP-Rule" id="MF_00082"/>
    </source>
</evidence>
<feature type="site" description="Transition state stabilizer" evidence="9">
    <location>
        <position position="34"/>
    </location>
</feature>
<dbReference type="OrthoDB" id="9803155at2"/>
<dbReference type="NCBIfam" id="TIGR00761">
    <property type="entry name" value="argB"/>
    <property type="match status" value="1"/>
</dbReference>
<sequence length="304" mass="32840">MQTDYPFSKEQKVQTLLDAIPYIKKFFGKTIVIKYGGSAQTSPDLKEKFAQDIVFLSLLGIKPVIVHGGGARITELLTKLNIPSSFVDGHRVTCEDSMRVVEMVLSGEINKNITSLLNHHGAKAIGISGKDSSIINAVPKDGGKFGYTGEITKVNGTMINNLIKEGFIPVIAPIADSAEPNHPGFNINADIAACEIAVAIGAQKVLFLTDTIGVLDKEKNLIQTLDKQSVENYKKDGTIAGGMIPKVDSCIDAIENGVNKAHIIDGRVEHSILLELFTSDGIGTQFIRKDNPNNGIDLEKLLEN</sequence>
<comment type="similarity">
    <text evidence="9">Belongs to the acetylglutamate kinase family. ArgB subfamily.</text>
</comment>
<evidence type="ECO:0000256" key="1">
    <source>
        <dbReference type="ARBA" id="ARBA00004828"/>
    </source>
</evidence>
<proteinExistence type="inferred from homology"/>
<dbReference type="PANTHER" id="PTHR23342">
    <property type="entry name" value="N-ACETYLGLUTAMATE SYNTHASE"/>
    <property type="match status" value="1"/>
</dbReference>
<feature type="binding site" evidence="9">
    <location>
        <position position="91"/>
    </location>
    <ligand>
        <name>substrate</name>
    </ligand>
</feature>
<keyword evidence="7 9" id="KW-0067">ATP-binding</keyword>
<evidence type="ECO:0000256" key="8">
    <source>
        <dbReference type="ARBA" id="ARBA00048141"/>
    </source>
</evidence>
<evidence type="ECO:0000313" key="13">
    <source>
        <dbReference type="Proteomes" id="UP000262582"/>
    </source>
</evidence>
<feature type="site" description="Transition state stabilizer" evidence="9">
    <location>
        <position position="246"/>
    </location>
</feature>
<dbReference type="AlphaFoldDB" id="A0A347UBA1"/>
<accession>A0A347UBA1</accession>
<dbReference type="PIRSF" id="PIRSF000728">
    <property type="entry name" value="NAGK"/>
    <property type="match status" value="1"/>
</dbReference>
<evidence type="ECO:0000256" key="2">
    <source>
        <dbReference type="ARBA" id="ARBA00022571"/>
    </source>
</evidence>
<dbReference type="Gene3D" id="3.40.1160.10">
    <property type="entry name" value="Acetylglutamate kinase-like"/>
    <property type="match status" value="1"/>
</dbReference>
<keyword evidence="4 9" id="KW-0808">Transferase</keyword>
<evidence type="ECO:0000256" key="3">
    <source>
        <dbReference type="ARBA" id="ARBA00022605"/>
    </source>
</evidence>
<dbReference type="InterPro" id="IPR037528">
    <property type="entry name" value="ArgB"/>
</dbReference>
<feature type="domain" description="Aspartate/glutamate/uridylate kinase" evidence="10">
    <location>
        <begin position="29"/>
        <end position="265"/>
    </location>
</feature>
<dbReference type="InterPro" id="IPR004662">
    <property type="entry name" value="AcgluKinase_fam"/>
</dbReference>
<reference evidence="11 13" key="2">
    <citation type="submission" date="2018-08" db="EMBL/GenBank/DDBJ databases">
        <title>Complete genome of the Arcobacter ellisii type strain LMG 26155.</title>
        <authorList>
            <person name="Miller W.G."/>
            <person name="Yee E."/>
            <person name="Bono J.L."/>
        </authorList>
    </citation>
    <scope>NUCLEOTIDE SEQUENCE [LARGE SCALE GENOMIC DNA]</scope>
    <source>
        <strain evidence="11 13">LMG 26155</strain>
    </source>
</reference>
<feature type="binding site" evidence="9">
    <location>
        <position position="186"/>
    </location>
    <ligand>
        <name>substrate</name>
    </ligand>
</feature>
<evidence type="ECO:0000259" key="10">
    <source>
        <dbReference type="Pfam" id="PF00696"/>
    </source>
</evidence>
<dbReference type="GO" id="GO:0005737">
    <property type="term" value="C:cytoplasm"/>
    <property type="evidence" value="ECO:0007669"/>
    <property type="project" value="UniProtKB-SubCell"/>
</dbReference>
<comment type="pathway">
    <text evidence="1 9">Amino-acid biosynthesis; L-arginine biosynthesis; N(2)-acetyl-L-ornithine from L-glutamate: step 2/4.</text>
</comment>
<dbReference type="InterPro" id="IPR001048">
    <property type="entry name" value="Asp/Glu/Uridylate_kinase"/>
</dbReference>
<comment type="catalytic activity">
    <reaction evidence="8 9">
        <text>N-acetyl-L-glutamate + ATP = N-acetyl-L-glutamyl 5-phosphate + ADP</text>
        <dbReference type="Rhea" id="RHEA:14629"/>
        <dbReference type="ChEBI" id="CHEBI:30616"/>
        <dbReference type="ChEBI" id="CHEBI:44337"/>
        <dbReference type="ChEBI" id="CHEBI:57936"/>
        <dbReference type="ChEBI" id="CHEBI:456216"/>
        <dbReference type="EC" id="2.7.2.8"/>
    </reaction>
</comment>
<dbReference type="PANTHER" id="PTHR23342:SF0">
    <property type="entry name" value="N-ACETYLGLUTAMATE SYNTHASE, MITOCHONDRIAL"/>
    <property type="match status" value="1"/>
</dbReference>
<protein>
    <recommendedName>
        <fullName evidence="9">Acetylglutamate kinase</fullName>
        <ecNumber evidence="9">2.7.2.8</ecNumber>
    </recommendedName>
    <alternativeName>
        <fullName evidence="9">N-acetyl-L-glutamate 5-phosphotransferase</fullName>
    </alternativeName>
    <alternativeName>
        <fullName evidence="9">NAG kinase</fullName>
        <shortName evidence="9">NAGK</shortName>
    </alternativeName>
</protein>
<dbReference type="Pfam" id="PF00696">
    <property type="entry name" value="AA_kinase"/>
    <property type="match status" value="1"/>
</dbReference>